<dbReference type="InterPro" id="IPR036413">
    <property type="entry name" value="YaeB-like_sf"/>
</dbReference>
<dbReference type="GO" id="GO:0008168">
    <property type="term" value="F:methyltransferase activity"/>
    <property type="evidence" value="ECO:0007669"/>
    <property type="project" value="UniProtKB-KW"/>
</dbReference>
<dbReference type="RefSeq" id="WP_184788942.1">
    <property type="nucleotide sequence ID" value="NZ_BONT01000046.1"/>
</dbReference>
<dbReference type="SUPFAM" id="SSF118196">
    <property type="entry name" value="YaeB-like"/>
    <property type="match status" value="1"/>
</dbReference>
<dbReference type="Gene3D" id="2.40.30.70">
    <property type="entry name" value="YaeB-like"/>
    <property type="match status" value="1"/>
</dbReference>
<keyword evidence="5" id="KW-1185">Reference proteome</keyword>
<name>A0A841FMG6_9ACTN</name>
<keyword evidence="4" id="KW-0808">Transferase</keyword>
<evidence type="ECO:0000313" key="4">
    <source>
        <dbReference type="EMBL" id="MBB6036103.1"/>
    </source>
</evidence>
<dbReference type="PROSITE" id="PS51668">
    <property type="entry name" value="TSAA_2"/>
    <property type="match status" value="1"/>
</dbReference>
<evidence type="ECO:0000259" key="3">
    <source>
        <dbReference type="PROSITE" id="PS51668"/>
    </source>
</evidence>
<protein>
    <submittedName>
        <fullName evidence="4">tRNA-Thr(GGU) m(6)t(6)A37 methyltransferase TsaA</fullName>
    </submittedName>
</protein>
<comment type="caution">
    <text evidence="4">The sequence shown here is derived from an EMBL/GenBank/DDBJ whole genome shotgun (WGS) entry which is preliminary data.</text>
</comment>
<dbReference type="Pfam" id="PF01980">
    <property type="entry name" value="TrmO_N"/>
    <property type="match status" value="1"/>
</dbReference>
<gene>
    <name evidence="4" type="ORF">HNR73_003971</name>
</gene>
<feature type="domain" description="TsaA-like" evidence="3">
    <location>
        <begin position="9"/>
        <end position="142"/>
    </location>
</feature>
<dbReference type="CDD" id="cd09281">
    <property type="entry name" value="UPF0066"/>
    <property type="match status" value="1"/>
</dbReference>
<organism evidence="4 5">
    <name type="scientific">Phytomonospora endophytica</name>
    <dbReference type="NCBI Taxonomy" id="714109"/>
    <lineage>
        <taxon>Bacteria</taxon>
        <taxon>Bacillati</taxon>
        <taxon>Actinomycetota</taxon>
        <taxon>Actinomycetes</taxon>
        <taxon>Micromonosporales</taxon>
        <taxon>Micromonosporaceae</taxon>
        <taxon>Phytomonospora</taxon>
    </lineage>
</organism>
<dbReference type="InterPro" id="IPR036414">
    <property type="entry name" value="YaeB_N_sf"/>
</dbReference>
<dbReference type="InterPro" id="IPR040372">
    <property type="entry name" value="YaeB-like"/>
</dbReference>
<dbReference type="EMBL" id="JACHGT010000008">
    <property type="protein sequence ID" value="MBB6036103.1"/>
    <property type="molecule type" value="Genomic_DNA"/>
</dbReference>
<evidence type="ECO:0000256" key="2">
    <source>
        <dbReference type="ARBA" id="ARBA00033753"/>
    </source>
</evidence>
<dbReference type="PANTHER" id="PTHR12818">
    <property type="entry name" value="TRNA (ADENINE(37)-N6)-METHYLTRANSFERASE"/>
    <property type="match status" value="1"/>
</dbReference>
<sequence>MTTNDSYPLRALGRVDGGRTEWVEDDWADVEAAIRLDATMFEPDTTTGLEHFSHLEVVFLFDRVDPDKINLRPRPARGNPEWPPVGVFAHREPFRPNRLGVSRCRLLAVDGLTLRVAGLDALDGTPVLDVKPYLAEFGARGTVTQPGWVDDLMAEYY</sequence>
<dbReference type="InterPro" id="IPR023370">
    <property type="entry name" value="TrmO-like_N"/>
</dbReference>
<proteinExistence type="inferred from homology"/>
<dbReference type="GO" id="GO:0032259">
    <property type="term" value="P:methylation"/>
    <property type="evidence" value="ECO:0007669"/>
    <property type="project" value="UniProtKB-KW"/>
</dbReference>
<accession>A0A841FMG6</accession>
<evidence type="ECO:0000256" key="1">
    <source>
        <dbReference type="ARBA" id="ARBA00022691"/>
    </source>
</evidence>
<dbReference type="Proteomes" id="UP000548476">
    <property type="component" value="Unassembled WGS sequence"/>
</dbReference>
<dbReference type="AlphaFoldDB" id="A0A841FMG6"/>
<keyword evidence="1" id="KW-0949">S-adenosyl-L-methionine</keyword>
<evidence type="ECO:0000313" key="5">
    <source>
        <dbReference type="Proteomes" id="UP000548476"/>
    </source>
</evidence>
<reference evidence="4 5" key="1">
    <citation type="submission" date="2020-08" db="EMBL/GenBank/DDBJ databases">
        <title>Genomic Encyclopedia of Type Strains, Phase IV (KMG-IV): sequencing the most valuable type-strain genomes for metagenomic binning, comparative biology and taxonomic classification.</title>
        <authorList>
            <person name="Goeker M."/>
        </authorList>
    </citation>
    <scope>NUCLEOTIDE SEQUENCE [LARGE SCALE GENOMIC DNA]</scope>
    <source>
        <strain evidence="4 5">YIM 65646</strain>
    </source>
</reference>
<dbReference type="PANTHER" id="PTHR12818:SF0">
    <property type="entry name" value="TRNA (ADENINE(37)-N6)-METHYLTRANSFERASE"/>
    <property type="match status" value="1"/>
</dbReference>
<keyword evidence="4" id="KW-0489">Methyltransferase</keyword>
<comment type="similarity">
    <text evidence="2">Belongs to the tRNA methyltransferase O family.</text>
</comment>